<dbReference type="AlphaFoldDB" id="A0A2R6NIQ5"/>
<keyword evidence="2" id="KW-1185">Reference proteome</keyword>
<organism evidence="1 2">
    <name type="scientific">Hermanssonia centrifuga</name>
    <dbReference type="NCBI Taxonomy" id="98765"/>
    <lineage>
        <taxon>Eukaryota</taxon>
        <taxon>Fungi</taxon>
        <taxon>Dikarya</taxon>
        <taxon>Basidiomycota</taxon>
        <taxon>Agaricomycotina</taxon>
        <taxon>Agaricomycetes</taxon>
        <taxon>Polyporales</taxon>
        <taxon>Meruliaceae</taxon>
        <taxon>Hermanssonia</taxon>
    </lineage>
</organism>
<proteinExistence type="predicted"/>
<name>A0A2R6NIQ5_9APHY</name>
<dbReference type="Proteomes" id="UP000186601">
    <property type="component" value="Unassembled WGS sequence"/>
</dbReference>
<sequence>MLLEEPSSEPLPRIVLQTQLGLTRRRGGGQGLYALTIKEPKYKEERQNNENV</sequence>
<evidence type="ECO:0000313" key="2">
    <source>
        <dbReference type="Proteomes" id="UP000186601"/>
    </source>
</evidence>
<gene>
    <name evidence="1" type="ORF">PHLCEN_2v11920</name>
</gene>
<evidence type="ECO:0000313" key="1">
    <source>
        <dbReference type="EMBL" id="PSR72213.1"/>
    </source>
</evidence>
<comment type="caution">
    <text evidence="1">The sequence shown here is derived from an EMBL/GenBank/DDBJ whole genome shotgun (WGS) entry which is preliminary data.</text>
</comment>
<protein>
    <submittedName>
        <fullName evidence="1">Uncharacterized protein</fullName>
    </submittedName>
</protein>
<dbReference type="EMBL" id="MLYV02001205">
    <property type="protein sequence ID" value="PSR72213.1"/>
    <property type="molecule type" value="Genomic_DNA"/>
</dbReference>
<accession>A0A2R6NIQ5</accession>
<reference evidence="1 2" key="1">
    <citation type="submission" date="2018-02" db="EMBL/GenBank/DDBJ databases">
        <title>Genome sequence of the basidiomycete white-rot fungus Phlebia centrifuga.</title>
        <authorList>
            <person name="Granchi Z."/>
            <person name="Peng M."/>
            <person name="de Vries R.P."/>
            <person name="Hilden K."/>
            <person name="Makela M.R."/>
            <person name="Grigoriev I."/>
            <person name="Riley R."/>
        </authorList>
    </citation>
    <scope>NUCLEOTIDE SEQUENCE [LARGE SCALE GENOMIC DNA]</scope>
    <source>
        <strain evidence="1 2">FBCC195</strain>
    </source>
</reference>